<sequence length="173" mass="18971">MKRRTLLTSLAATGAAALGGGVYVSLPHDHPGLAMDRLLERLQGARIDAIETDSAWTVARTLNHLAQSVDFSMDGYPELRSGLFRHTVGPLAFNVFQTRGEMSHDTAEVIPGEVVDDGDAEQARTRLIGSLTRFASFDMPLRPHFAFGTLSKAEYAKAHVMHVQDHLTEFRIG</sequence>
<evidence type="ECO:0008006" key="3">
    <source>
        <dbReference type="Google" id="ProtNLM"/>
    </source>
</evidence>
<gene>
    <name evidence="1" type="ORF">SAMN04488095_3728</name>
</gene>
<dbReference type="STRING" id="390807.SAMN04488095_3728"/>
<protein>
    <recommendedName>
        <fullName evidence="3">DUF1569 domain-containing protein</fullName>
    </recommendedName>
</protein>
<dbReference type="AlphaFoldDB" id="A0A1I3UGG0"/>
<dbReference type="Gene3D" id="1.20.120.450">
    <property type="entry name" value="dinb family like domain"/>
    <property type="match status" value="1"/>
</dbReference>
<keyword evidence="2" id="KW-1185">Reference proteome</keyword>
<name>A0A1I3UGG0_9RHOB</name>
<dbReference type="RefSeq" id="WP_175484957.1">
    <property type="nucleotide sequence ID" value="NZ_FORA01000007.1"/>
</dbReference>
<reference evidence="1 2" key="1">
    <citation type="submission" date="2016-10" db="EMBL/GenBank/DDBJ databases">
        <authorList>
            <person name="de Groot N.N."/>
        </authorList>
    </citation>
    <scope>NUCLEOTIDE SEQUENCE [LARGE SCALE GENOMIC DNA]</scope>
    <source>
        <strain evidence="1 2">DSM 19073</strain>
    </source>
</reference>
<dbReference type="InterPro" id="IPR011463">
    <property type="entry name" value="DUF1569"/>
</dbReference>
<evidence type="ECO:0000313" key="1">
    <source>
        <dbReference type="EMBL" id="SFJ80946.1"/>
    </source>
</evidence>
<dbReference type="Pfam" id="PF07606">
    <property type="entry name" value="DUF1569"/>
    <property type="match status" value="1"/>
</dbReference>
<dbReference type="EMBL" id="FORA01000007">
    <property type="protein sequence ID" value="SFJ80946.1"/>
    <property type="molecule type" value="Genomic_DNA"/>
</dbReference>
<dbReference type="Proteomes" id="UP000199110">
    <property type="component" value="Unassembled WGS sequence"/>
</dbReference>
<organism evidence="1 2">
    <name type="scientific">Jannaschia pohangensis</name>
    <dbReference type="NCBI Taxonomy" id="390807"/>
    <lineage>
        <taxon>Bacteria</taxon>
        <taxon>Pseudomonadati</taxon>
        <taxon>Pseudomonadota</taxon>
        <taxon>Alphaproteobacteria</taxon>
        <taxon>Rhodobacterales</taxon>
        <taxon>Roseobacteraceae</taxon>
        <taxon>Jannaschia</taxon>
    </lineage>
</organism>
<accession>A0A1I3UGG0</accession>
<proteinExistence type="predicted"/>
<evidence type="ECO:0000313" key="2">
    <source>
        <dbReference type="Proteomes" id="UP000199110"/>
    </source>
</evidence>
<dbReference type="InterPro" id="IPR034660">
    <property type="entry name" value="DinB/YfiT-like"/>
</dbReference>